<dbReference type="Proteomes" id="UP000887023">
    <property type="component" value="Chromosome"/>
</dbReference>
<dbReference type="InterPro" id="IPR013403">
    <property type="entry name" value="CRISPR-assoc_prot_Csb1/Cas7u"/>
</dbReference>
<protein>
    <submittedName>
        <fullName evidence="2">Type I-U CRISPR-associated protein Cas7</fullName>
    </submittedName>
</protein>
<evidence type="ECO:0000313" key="2">
    <source>
        <dbReference type="EMBL" id="QXQ13864.1"/>
    </source>
</evidence>
<reference evidence="2" key="1">
    <citation type="submission" date="2021-07" db="EMBL/GenBank/DDBJ databases">
        <title>Candidatus Kaistella beijingensis sp. nov. isolated from a municipal wastewater treatment plant is involved in sludge foaming.</title>
        <authorList>
            <person name="Song Y."/>
            <person name="Liu S.-J."/>
        </authorList>
    </citation>
    <scope>NUCLEOTIDE SEQUENCE</scope>
    <source>
        <strain evidence="2">DSM 43998</strain>
    </source>
</reference>
<dbReference type="RefSeq" id="WP_066473426.1">
    <property type="nucleotide sequence ID" value="NZ_CBCRUZ010000006.1"/>
</dbReference>
<name>A0ABX8SA56_9ACTN</name>
<evidence type="ECO:0000256" key="1">
    <source>
        <dbReference type="SAM" id="MobiDB-lite"/>
    </source>
</evidence>
<evidence type="ECO:0000313" key="3">
    <source>
        <dbReference type="Proteomes" id="UP000887023"/>
    </source>
</evidence>
<accession>A0ABX8SA56</accession>
<gene>
    <name evidence="2" type="primary">cas7u</name>
    <name evidence="2" type="ORF">KV203_19170</name>
</gene>
<organism evidence="2 3">
    <name type="scientific">Skermania pinensis</name>
    <dbReference type="NCBI Taxonomy" id="39122"/>
    <lineage>
        <taxon>Bacteria</taxon>
        <taxon>Bacillati</taxon>
        <taxon>Actinomycetota</taxon>
        <taxon>Actinomycetes</taxon>
        <taxon>Mycobacteriales</taxon>
        <taxon>Gordoniaceae</taxon>
        <taxon>Skermania</taxon>
    </lineage>
</organism>
<dbReference type="NCBIfam" id="TIGR02570">
    <property type="entry name" value="cas7_GSU0053"/>
    <property type="match status" value="1"/>
</dbReference>
<keyword evidence="3" id="KW-1185">Reference proteome</keyword>
<proteinExistence type="predicted"/>
<dbReference type="EMBL" id="CP079105">
    <property type="protein sequence ID" value="QXQ13864.1"/>
    <property type="molecule type" value="Genomic_DNA"/>
</dbReference>
<sequence length="411" mass="42835">MPLSFERLLDYVGEFAGIRSRSRLEPLAGPGSKIFPPTYGVADNASTKYAVEARVVRGPAGETVVAESVVLNSVAAQAHELSAALLEAAETEQVAIPLIGVDFTEVEGLAEFGMITDLQSPHRVYDAIHRDSLDGDVPFRFGPIGRAITDATVGKATALFVHSPSALLFGAWDSTGPKGGRGTKFERAITSEIVANGIARGVRTSSRLDPLGVEKVADIYRTPAGEWTLDPAQADAKTKSKPLRPSEINHGNVAPSIDERAGGVTAAEIEATTVLSLIHLRRLRFPVDAAGTALTGARRQQAETAARATLAALGLAATALAFEAGFDLRSRCVLAPTTEQTFEAVGRSGAVEEFTLGGAEGLALVTEAAAAAAAAGLSWRAGVHSLTPTPRLVDLVRRSKAAAVAETAVAD</sequence>
<feature type="region of interest" description="Disordered" evidence="1">
    <location>
        <begin position="238"/>
        <end position="257"/>
    </location>
</feature>
<dbReference type="Pfam" id="PF09617">
    <property type="entry name" value="Cas_GSU0053"/>
    <property type="match status" value="1"/>
</dbReference>